<dbReference type="SFLD" id="SFLDS00029">
    <property type="entry name" value="Radical_SAM"/>
    <property type="match status" value="1"/>
</dbReference>
<organism evidence="7 8">
    <name type="scientific">Roseofilum halophilum BLCC-M91</name>
    <dbReference type="NCBI Taxonomy" id="3022259"/>
    <lineage>
        <taxon>Bacteria</taxon>
        <taxon>Bacillati</taxon>
        <taxon>Cyanobacteriota</taxon>
        <taxon>Cyanophyceae</taxon>
        <taxon>Desertifilales</taxon>
        <taxon>Desertifilaceae</taxon>
        <taxon>Roseofilum</taxon>
        <taxon>Roseofilum halophilum</taxon>
    </lineage>
</organism>
<dbReference type="SUPFAM" id="SSF102114">
    <property type="entry name" value="Radical SAM enzymes"/>
    <property type="match status" value="1"/>
</dbReference>
<keyword evidence="4" id="KW-0408">Iron</keyword>
<dbReference type="SFLD" id="SFLDG01067">
    <property type="entry name" value="SPASM/twitch_domain_containing"/>
    <property type="match status" value="1"/>
</dbReference>
<accession>A0ABT7BQH3</accession>
<proteinExistence type="predicted"/>
<name>A0ABT7BQH3_9CYAN</name>
<dbReference type="PANTHER" id="PTHR43273">
    <property type="entry name" value="ANAEROBIC SULFATASE-MATURATING ENZYME HOMOLOG ASLB-RELATED"/>
    <property type="match status" value="1"/>
</dbReference>
<keyword evidence="2" id="KW-0949">S-adenosyl-L-methionine</keyword>
<reference evidence="7 8" key="1">
    <citation type="submission" date="2023-01" db="EMBL/GenBank/DDBJ databases">
        <title>Novel diversity within Roseofilum (Cyanobacteria; Desertifilaceae) from marine benthic mats with descriptions of four novel species.</title>
        <authorList>
            <person name="Wang Y."/>
            <person name="Berthold D.E."/>
            <person name="Hu J."/>
            <person name="Lefler F.W."/>
            <person name="Laughinghouse H.D. IV."/>
        </authorList>
    </citation>
    <scope>NUCLEOTIDE SEQUENCE [LARGE SCALE GENOMIC DNA]</scope>
    <source>
        <strain evidence="7 8">BLCC-M91</strain>
    </source>
</reference>
<keyword evidence="8" id="KW-1185">Reference proteome</keyword>
<dbReference type="NCBIfam" id="TIGR04085">
    <property type="entry name" value="rSAM_more_4Fe4S"/>
    <property type="match status" value="1"/>
</dbReference>
<evidence type="ECO:0000259" key="6">
    <source>
        <dbReference type="PROSITE" id="PS51918"/>
    </source>
</evidence>
<evidence type="ECO:0000256" key="1">
    <source>
        <dbReference type="ARBA" id="ARBA00001966"/>
    </source>
</evidence>
<dbReference type="EMBL" id="JAQPOK010000148">
    <property type="protein sequence ID" value="MDJ1180982.1"/>
    <property type="molecule type" value="Genomic_DNA"/>
</dbReference>
<dbReference type="InterPro" id="IPR058240">
    <property type="entry name" value="rSAM_sf"/>
</dbReference>
<evidence type="ECO:0000256" key="4">
    <source>
        <dbReference type="ARBA" id="ARBA00023004"/>
    </source>
</evidence>
<comment type="cofactor">
    <cofactor evidence="1">
        <name>[4Fe-4S] cluster</name>
        <dbReference type="ChEBI" id="CHEBI:49883"/>
    </cofactor>
</comment>
<dbReference type="Proteomes" id="UP001231370">
    <property type="component" value="Unassembled WGS sequence"/>
</dbReference>
<evidence type="ECO:0000256" key="3">
    <source>
        <dbReference type="ARBA" id="ARBA00022723"/>
    </source>
</evidence>
<comment type="caution">
    <text evidence="7">The sequence shown here is derived from an EMBL/GenBank/DDBJ whole genome shotgun (WGS) entry which is preliminary data.</text>
</comment>
<dbReference type="PROSITE" id="PS51918">
    <property type="entry name" value="RADICAL_SAM"/>
    <property type="match status" value="1"/>
</dbReference>
<dbReference type="InterPro" id="IPR013785">
    <property type="entry name" value="Aldolase_TIM"/>
</dbReference>
<evidence type="ECO:0000313" key="7">
    <source>
        <dbReference type="EMBL" id="MDJ1180982.1"/>
    </source>
</evidence>
<dbReference type="CDD" id="cd01335">
    <property type="entry name" value="Radical_SAM"/>
    <property type="match status" value="1"/>
</dbReference>
<keyword evidence="3" id="KW-0479">Metal-binding</keyword>
<dbReference type="RefSeq" id="WP_283764281.1">
    <property type="nucleotide sequence ID" value="NZ_JAQPOK010000148.1"/>
</dbReference>
<feature type="domain" description="Radical SAM core" evidence="6">
    <location>
        <begin position="87"/>
        <end position="321"/>
    </location>
</feature>
<evidence type="ECO:0000256" key="2">
    <source>
        <dbReference type="ARBA" id="ARBA00022691"/>
    </source>
</evidence>
<dbReference type="InterPro" id="IPR023867">
    <property type="entry name" value="Sulphatase_maturase_rSAM"/>
</dbReference>
<sequence length="472" mass="53498">MDLKVSRYLVVTEPFTERQQLSLKQIILSTRTNKTWICDAETWKAIAEGKFSQLSSQMINDLIKAEILVSSEQDELAEILAQNRAAITNYNTLYLVVQPSAACQLGCGYCGQQHTPQGLSLANSERFLELARQKLSNGCYSSLEVSWFGGEPLLGLPLIHSLSPKFKKLAQEFGCNYYAKLVTNGLRLTVDVAEELSREYNVKYVEVTLDGTDIYHDARRYSKKGSPTFWTIFNNISSVVRHDNLNLKIGIRCNVDRRNRDGVVPLLHLLVKEGIHQRIETFYVAPVHPWGNDVDDIAPDPEEFAAWQIAWFAEMVKLGFNVGLIPQRNELVCMAVQPDSVLVDAYGNLFNCTEVSYVPTYEVETASHEKRNIYAIGDLHRGEDPKQRELLSSFYDRVEKGEYPCHSCNMLPTCGGSCPKQWLERIKPCPPAKYNIKERLILKYLLSTLTLCEVSLEKNKAPESNYPPTTKI</sequence>
<evidence type="ECO:0000313" key="8">
    <source>
        <dbReference type="Proteomes" id="UP001231370"/>
    </source>
</evidence>
<dbReference type="InterPro" id="IPR007197">
    <property type="entry name" value="rSAM"/>
</dbReference>
<dbReference type="Pfam" id="PF04055">
    <property type="entry name" value="Radical_SAM"/>
    <property type="match status" value="1"/>
</dbReference>
<dbReference type="Gene3D" id="3.20.20.70">
    <property type="entry name" value="Aldolase class I"/>
    <property type="match status" value="1"/>
</dbReference>
<protein>
    <submittedName>
        <fullName evidence="7">Radical SAM protein</fullName>
    </submittedName>
</protein>
<dbReference type="PANTHER" id="PTHR43273:SF8">
    <property type="entry name" value="RADICAL SAM DOMAIN PROTEIN"/>
    <property type="match status" value="1"/>
</dbReference>
<dbReference type="InterPro" id="IPR023885">
    <property type="entry name" value="4Fe4S-binding_SPASM_dom"/>
</dbReference>
<gene>
    <name evidence="7" type="ORF">PJF56_19155</name>
</gene>
<keyword evidence="5" id="KW-0411">Iron-sulfur</keyword>
<evidence type="ECO:0000256" key="5">
    <source>
        <dbReference type="ARBA" id="ARBA00023014"/>
    </source>
</evidence>